<dbReference type="EMBL" id="CP003614">
    <property type="protein sequence ID" value="AFZ08763.1"/>
    <property type="molecule type" value="Genomic_DNA"/>
</dbReference>
<dbReference type="AlphaFoldDB" id="K9VKY5"/>
<dbReference type="eggNOG" id="ENOG503466E">
    <property type="taxonomic scope" value="Bacteria"/>
</dbReference>
<dbReference type="KEGG" id="oni:Osc7112_4465"/>
<evidence type="ECO:0000313" key="1">
    <source>
        <dbReference type="EMBL" id="AFZ08763.1"/>
    </source>
</evidence>
<reference evidence="1 2" key="1">
    <citation type="submission" date="2012-05" db="EMBL/GenBank/DDBJ databases">
        <title>Finished chromosome of genome of Oscillatoria sp. PCC 7112.</title>
        <authorList>
            <consortium name="US DOE Joint Genome Institute"/>
            <person name="Gugger M."/>
            <person name="Coursin T."/>
            <person name="Rippka R."/>
            <person name="Tandeau De Marsac N."/>
            <person name="Huntemann M."/>
            <person name="Wei C.-L."/>
            <person name="Han J."/>
            <person name="Detter J.C."/>
            <person name="Han C."/>
            <person name="Tapia R."/>
            <person name="Davenport K."/>
            <person name="Daligault H."/>
            <person name="Erkkila T."/>
            <person name="Gu W."/>
            <person name="Munk A.C.C."/>
            <person name="Teshima H."/>
            <person name="Xu Y."/>
            <person name="Chain P."/>
            <person name="Chen A."/>
            <person name="Krypides N."/>
            <person name="Mavromatis K."/>
            <person name="Markowitz V."/>
            <person name="Szeto E."/>
            <person name="Ivanova N."/>
            <person name="Mikhailova N."/>
            <person name="Ovchinnikova G."/>
            <person name="Pagani I."/>
            <person name="Pati A."/>
            <person name="Goodwin L."/>
            <person name="Peters L."/>
            <person name="Pitluck S."/>
            <person name="Woyke T."/>
            <person name="Kerfeld C."/>
        </authorList>
    </citation>
    <scope>NUCLEOTIDE SEQUENCE [LARGE SCALE GENOMIC DNA]</scope>
    <source>
        <strain evidence="1 2">PCC 7112</strain>
    </source>
</reference>
<evidence type="ECO:0000313" key="2">
    <source>
        <dbReference type="Proteomes" id="UP000010478"/>
    </source>
</evidence>
<dbReference type="HOGENOM" id="CLU_2650986_0_0_3"/>
<organism evidence="1 2">
    <name type="scientific">Phormidium nigroviride PCC 7112</name>
    <dbReference type="NCBI Taxonomy" id="179408"/>
    <lineage>
        <taxon>Bacteria</taxon>
        <taxon>Bacillati</taxon>
        <taxon>Cyanobacteriota</taxon>
        <taxon>Cyanophyceae</taxon>
        <taxon>Oscillatoriophycideae</taxon>
        <taxon>Oscillatoriales</taxon>
        <taxon>Oscillatoriaceae</taxon>
        <taxon>Phormidium</taxon>
    </lineage>
</organism>
<accession>K9VKY5</accession>
<gene>
    <name evidence="1" type="ORF">Osc7112_4465</name>
</gene>
<keyword evidence="2" id="KW-1185">Reference proteome</keyword>
<protein>
    <submittedName>
        <fullName evidence="1">Uncharacterized protein</fullName>
    </submittedName>
</protein>
<name>K9VKY5_9CYAN</name>
<dbReference type="Proteomes" id="UP000010478">
    <property type="component" value="Chromosome"/>
</dbReference>
<dbReference type="STRING" id="179408.Osc7112_4465"/>
<sequence>MFTDDIELKIYQYKSISSILIQLINQRCTQDLLIYFNCIQSILLWDTVVSLVVRGQEFVMCLQFAGSRTDCQAKQA</sequence>
<proteinExistence type="predicted"/>